<organism evidence="1 2">
    <name type="scientific">Amycolatopsis acidiphila</name>
    <dbReference type="NCBI Taxonomy" id="715473"/>
    <lineage>
        <taxon>Bacteria</taxon>
        <taxon>Bacillati</taxon>
        <taxon>Actinomycetota</taxon>
        <taxon>Actinomycetes</taxon>
        <taxon>Pseudonocardiales</taxon>
        <taxon>Pseudonocardiaceae</taxon>
        <taxon>Amycolatopsis</taxon>
    </lineage>
</organism>
<dbReference type="AlphaFoldDB" id="A0A558ABR1"/>
<protein>
    <submittedName>
        <fullName evidence="1">Phenol hydroxylase</fullName>
    </submittedName>
</protein>
<reference evidence="1 2" key="1">
    <citation type="submission" date="2019-07" db="EMBL/GenBank/DDBJ databases">
        <title>New species of Amycolatopsis and Streptomyces.</title>
        <authorList>
            <person name="Duangmal K."/>
            <person name="Teo W.F.A."/>
            <person name="Lipun K."/>
        </authorList>
    </citation>
    <scope>NUCLEOTIDE SEQUENCE [LARGE SCALE GENOMIC DNA]</scope>
    <source>
        <strain evidence="1 2">JCM 30562</strain>
    </source>
</reference>
<dbReference type="InterPro" id="IPR043010">
    <property type="entry name" value="Phenol_hydroxylase_sf"/>
</dbReference>
<gene>
    <name evidence="1" type="ORF">FNH06_16255</name>
</gene>
<evidence type="ECO:0000313" key="1">
    <source>
        <dbReference type="EMBL" id="TVT21708.1"/>
    </source>
</evidence>
<dbReference type="InterPro" id="IPR006756">
    <property type="entry name" value="Phenol_hydroxylase"/>
</dbReference>
<sequence>MAVKALYEYDHPSRSRQELYGDDELVHVWWENNPMFCAAACFRVPTAIGWREFIEQMVNPWAASDPDFQPGSPTDWTLDGQPWQPDEARSLADLGIGHKSVVSFRAPTTI</sequence>
<keyword evidence="2" id="KW-1185">Reference proteome</keyword>
<accession>A0A558ABR1</accession>
<comment type="caution">
    <text evidence="1">The sequence shown here is derived from an EMBL/GenBank/DDBJ whole genome shotgun (WGS) entry which is preliminary data.</text>
</comment>
<dbReference type="OrthoDB" id="9806186at2"/>
<evidence type="ECO:0000313" key="2">
    <source>
        <dbReference type="Proteomes" id="UP000318578"/>
    </source>
</evidence>
<name>A0A558ABR1_9PSEU</name>
<dbReference type="EMBL" id="VJZA01000024">
    <property type="protein sequence ID" value="TVT21708.1"/>
    <property type="molecule type" value="Genomic_DNA"/>
</dbReference>
<dbReference type="Gene3D" id="3.10.20.560">
    <property type="entry name" value="Phenol hydroxylase"/>
    <property type="match status" value="1"/>
</dbReference>
<dbReference type="RefSeq" id="WP_144639180.1">
    <property type="nucleotide sequence ID" value="NZ_BNAX01000039.1"/>
</dbReference>
<proteinExistence type="predicted"/>
<dbReference type="Pfam" id="PF04663">
    <property type="entry name" value="Phenol_monoox"/>
    <property type="match status" value="1"/>
</dbReference>
<dbReference type="Proteomes" id="UP000318578">
    <property type="component" value="Unassembled WGS sequence"/>
</dbReference>
<dbReference type="GO" id="GO:0018662">
    <property type="term" value="F:phenol 2-monooxygenase activity"/>
    <property type="evidence" value="ECO:0007669"/>
    <property type="project" value="InterPro"/>
</dbReference>